<comment type="caution">
    <text evidence="10">The sequence shown here is derived from an EMBL/GenBank/DDBJ whole genome shotgun (WGS) entry which is preliminary data.</text>
</comment>
<evidence type="ECO:0000256" key="3">
    <source>
        <dbReference type="ARBA" id="ARBA00023043"/>
    </source>
</evidence>
<dbReference type="SMART" id="SM00248">
    <property type="entry name" value="ANK"/>
    <property type="match status" value="2"/>
</dbReference>
<dbReference type="PANTHER" id="PTHR23335:SF3">
    <property type="entry name" value="CALMODULIN-BINDING TRANSCRIPTION ACTIVATOR 5"/>
    <property type="match status" value="1"/>
</dbReference>
<dbReference type="Proteomes" id="UP001180020">
    <property type="component" value="Unassembled WGS sequence"/>
</dbReference>
<evidence type="ECO:0000256" key="2">
    <source>
        <dbReference type="ARBA" id="ARBA00008267"/>
    </source>
</evidence>
<accession>A0AAV9CZY2</accession>
<protein>
    <submittedName>
        <fullName evidence="10">Calmodulin-binding transcription activator 5</fullName>
    </submittedName>
</protein>
<proteinExistence type="inferred from homology"/>
<keyword evidence="3 7" id="KW-0040">ANK repeat</keyword>
<feature type="domain" description="CG-1" evidence="9">
    <location>
        <begin position="45"/>
        <end position="171"/>
    </location>
</feature>
<dbReference type="PROSITE" id="PS50088">
    <property type="entry name" value="ANK_REPEAT"/>
    <property type="match status" value="1"/>
</dbReference>
<evidence type="ECO:0000256" key="1">
    <source>
        <dbReference type="ARBA" id="ARBA00004123"/>
    </source>
</evidence>
<dbReference type="Gene3D" id="2.60.40.10">
    <property type="entry name" value="Immunoglobulins"/>
    <property type="match status" value="1"/>
</dbReference>
<reference evidence="10" key="1">
    <citation type="journal article" date="2023" name="Nat. Commun.">
        <title>Diploid and tetraploid genomes of Acorus and the evolution of monocots.</title>
        <authorList>
            <person name="Ma L."/>
            <person name="Liu K.W."/>
            <person name="Li Z."/>
            <person name="Hsiao Y.Y."/>
            <person name="Qi Y."/>
            <person name="Fu T."/>
            <person name="Tang G.D."/>
            <person name="Zhang D."/>
            <person name="Sun W.H."/>
            <person name="Liu D.K."/>
            <person name="Li Y."/>
            <person name="Chen G.Z."/>
            <person name="Liu X.D."/>
            <person name="Liao X.Y."/>
            <person name="Jiang Y.T."/>
            <person name="Yu X."/>
            <person name="Hao Y."/>
            <person name="Huang J."/>
            <person name="Zhao X.W."/>
            <person name="Ke S."/>
            <person name="Chen Y.Y."/>
            <person name="Wu W.L."/>
            <person name="Hsu J.L."/>
            <person name="Lin Y.F."/>
            <person name="Huang M.D."/>
            <person name="Li C.Y."/>
            <person name="Huang L."/>
            <person name="Wang Z.W."/>
            <person name="Zhao X."/>
            <person name="Zhong W.Y."/>
            <person name="Peng D.H."/>
            <person name="Ahmad S."/>
            <person name="Lan S."/>
            <person name="Zhang J.S."/>
            <person name="Tsai W.C."/>
            <person name="Van de Peer Y."/>
            <person name="Liu Z.J."/>
        </authorList>
    </citation>
    <scope>NUCLEOTIDE SEQUENCE</scope>
    <source>
        <strain evidence="10">CP</strain>
    </source>
</reference>
<dbReference type="InterPro" id="IPR000048">
    <property type="entry name" value="IQ_motif_EF-hand-BS"/>
</dbReference>
<dbReference type="SUPFAM" id="SSF52540">
    <property type="entry name" value="P-loop containing nucleoside triphosphate hydrolases"/>
    <property type="match status" value="1"/>
</dbReference>
<evidence type="ECO:0000256" key="8">
    <source>
        <dbReference type="SAM" id="MobiDB-lite"/>
    </source>
</evidence>
<dbReference type="GO" id="GO:0003712">
    <property type="term" value="F:transcription coregulator activity"/>
    <property type="evidence" value="ECO:0007669"/>
    <property type="project" value="TreeGrafter"/>
</dbReference>
<dbReference type="GO" id="GO:0006357">
    <property type="term" value="P:regulation of transcription by RNA polymerase II"/>
    <property type="evidence" value="ECO:0007669"/>
    <property type="project" value="TreeGrafter"/>
</dbReference>
<reference evidence="10" key="2">
    <citation type="submission" date="2023-06" db="EMBL/GenBank/DDBJ databases">
        <authorList>
            <person name="Ma L."/>
            <person name="Liu K.-W."/>
            <person name="Li Z."/>
            <person name="Hsiao Y.-Y."/>
            <person name="Qi Y."/>
            <person name="Fu T."/>
            <person name="Tang G."/>
            <person name="Zhang D."/>
            <person name="Sun W.-H."/>
            <person name="Liu D.-K."/>
            <person name="Li Y."/>
            <person name="Chen G.-Z."/>
            <person name="Liu X.-D."/>
            <person name="Liao X.-Y."/>
            <person name="Jiang Y.-T."/>
            <person name="Yu X."/>
            <person name="Hao Y."/>
            <person name="Huang J."/>
            <person name="Zhao X.-W."/>
            <person name="Ke S."/>
            <person name="Chen Y.-Y."/>
            <person name="Wu W.-L."/>
            <person name="Hsu J.-L."/>
            <person name="Lin Y.-F."/>
            <person name="Huang M.-D."/>
            <person name="Li C.-Y."/>
            <person name="Huang L."/>
            <person name="Wang Z.-W."/>
            <person name="Zhao X."/>
            <person name="Zhong W.-Y."/>
            <person name="Peng D.-H."/>
            <person name="Ahmad S."/>
            <person name="Lan S."/>
            <person name="Zhang J.-S."/>
            <person name="Tsai W.-C."/>
            <person name="Van De Peer Y."/>
            <person name="Liu Z.-J."/>
        </authorList>
    </citation>
    <scope>NUCLEOTIDE SEQUENCE</scope>
    <source>
        <strain evidence="10">CP</strain>
        <tissue evidence="10">Leaves</tissue>
    </source>
</reference>
<dbReference type="AlphaFoldDB" id="A0AAV9CZY2"/>
<dbReference type="PROSITE" id="PS51437">
    <property type="entry name" value="CG_1"/>
    <property type="match status" value="1"/>
</dbReference>
<dbReference type="Gene3D" id="1.25.40.20">
    <property type="entry name" value="Ankyrin repeat-containing domain"/>
    <property type="match status" value="1"/>
</dbReference>
<dbReference type="Pfam" id="PF12796">
    <property type="entry name" value="Ank_2"/>
    <property type="match status" value="1"/>
</dbReference>
<dbReference type="PROSITE" id="PS50297">
    <property type="entry name" value="ANK_REP_REGION"/>
    <property type="match status" value="1"/>
</dbReference>
<gene>
    <name evidence="10" type="primary">CMTA5</name>
    <name evidence="10" type="ORF">QJS10_CPA16g01636</name>
</gene>
<dbReference type="Gene3D" id="1.20.5.190">
    <property type="match status" value="1"/>
</dbReference>
<dbReference type="GO" id="GO:0003690">
    <property type="term" value="F:double-stranded DNA binding"/>
    <property type="evidence" value="ECO:0007669"/>
    <property type="project" value="TreeGrafter"/>
</dbReference>
<keyword evidence="5" id="KW-0804">Transcription</keyword>
<evidence type="ECO:0000313" key="10">
    <source>
        <dbReference type="EMBL" id="KAK1294342.1"/>
    </source>
</evidence>
<evidence type="ECO:0000256" key="6">
    <source>
        <dbReference type="ARBA" id="ARBA00023242"/>
    </source>
</evidence>
<dbReference type="SMART" id="SM00015">
    <property type="entry name" value="IQ"/>
    <property type="match status" value="3"/>
</dbReference>
<keyword evidence="4" id="KW-0010">Activator</keyword>
<comment type="subcellular location">
    <subcellularLocation>
        <location evidence="1">Nucleus</location>
    </subcellularLocation>
</comment>
<evidence type="ECO:0000256" key="7">
    <source>
        <dbReference type="PROSITE-ProRule" id="PRU00023"/>
    </source>
</evidence>
<dbReference type="SMART" id="SM01076">
    <property type="entry name" value="CG-1"/>
    <property type="match status" value="1"/>
</dbReference>
<dbReference type="Pfam" id="PF03859">
    <property type="entry name" value="CG-1"/>
    <property type="match status" value="1"/>
</dbReference>
<evidence type="ECO:0000256" key="5">
    <source>
        <dbReference type="ARBA" id="ARBA00023163"/>
    </source>
</evidence>
<dbReference type="InterPro" id="IPR036770">
    <property type="entry name" value="Ankyrin_rpt-contain_sf"/>
</dbReference>
<feature type="region of interest" description="Disordered" evidence="8">
    <location>
        <begin position="1"/>
        <end position="33"/>
    </location>
</feature>
<organism evidence="10 11">
    <name type="scientific">Acorus calamus</name>
    <name type="common">Sweet flag</name>
    <dbReference type="NCBI Taxonomy" id="4465"/>
    <lineage>
        <taxon>Eukaryota</taxon>
        <taxon>Viridiplantae</taxon>
        <taxon>Streptophyta</taxon>
        <taxon>Embryophyta</taxon>
        <taxon>Tracheophyta</taxon>
        <taxon>Spermatophyta</taxon>
        <taxon>Magnoliopsida</taxon>
        <taxon>Liliopsida</taxon>
        <taxon>Acoraceae</taxon>
        <taxon>Acorus</taxon>
    </lineage>
</organism>
<dbReference type="InterPro" id="IPR027417">
    <property type="entry name" value="P-loop_NTPase"/>
</dbReference>
<dbReference type="EMBL" id="JAUJYO010000016">
    <property type="protein sequence ID" value="KAK1294342.1"/>
    <property type="molecule type" value="Genomic_DNA"/>
</dbReference>
<evidence type="ECO:0000256" key="4">
    <source>
        <dbReference type="ARBA" id="ARBA00023159"/>
    </source>
</evidence>
<feature type="repeat" description="ANK" evidence="7">
    <location>
        <begin position="644"/>
        <end position="676"/>
    </location>
</feature>
<sequence length="965" mass="108489">MSLRKVSGGLSRSFHPNESAMETTNRSQLAGSDIHGFRTMEDLDVEKLMEDVTTRWLRTNEIHAILFNHDRFDIQAKPHNLPKSGTILLFDRKVLRNFRKDGHNWKKKKDGKTVQEAHEHLKVGNEERIHVYYARNEDNPNFYRRSYWLLDKKLEHIVLVHYRDTTEDNTSPPPAATTVGKEALPLTQLGSPATPVNSSGSSHSVVSGSMALSEEINSGEDFRINAGSGVSAAHVGESVRAMDYDQRIHELNTLDWAELVEPLSSVDIPASGKDGASYSNNVQHGLHDTINNEGVLSYHGLPQSTSTIGHSNDLVNENGSSGVGKPVCHSEASETYDNGIFQTHNSFGRMMSFIMEDSPGSLDEDLQIDASLPNSNDSDVVQMMDKSPILELVFSIADISPGWAYSTDETKVIVIGKFCDGCTSFKDSNFFFIFGNLCSPAERVQEGVFRCTAPQHTPGIVNFYLSLDGSIPISQVLNFEYRSISTTPQNSYFSSSQNSDFSSTDPDNTNWENLQYQIRLIHLLFSTTNGINLLSSKISPNLLKEAKKLSLLTCVSLEKNWAHLLKSIENHDFSVSLVHQNLFEMALKNKLQEWLIEKVAEGCKKPILDKQGQGVIHLCAILGYAWAIHPFKISGLSLDYRDARGWTALHWAAFYGREKMVAVLLSAGANPSLVSDPTPECPGGCTAADLASQKGYEGLAAYLAEKGLTAHFEAMTLSGNVKGPQQPIRTDNTDPYMVPQNLTEDDLCLKDSLAAYRNAADAASRIQTAFRERMLKQQTKEIQLVEPEKEAQSIISAMRIQHAYRNYNARKRMAAAARIQHGFRTWKTRREFLNKRRLAIKIQSVYRGHLIRRQYRKILWSVGVLEKALLRWRKKRKGLRGVQGEANQDVMLTQEQENAAEDDFFKISQKQAEERVTRSVVRVQSMFRSYKAQQDYRRMKLTHDQAKVIYVQDIRTDISKATSNT</sequence>
<dbReference type="CDD" id="cd23767">
    <property type="entry name" value="IQCD"/>
    <property type="match status" value="2"/>
</dbReference>
<keyword evidence="6" id="KW-0539">Nucleus</keyword>
<evidence type="ECO:0000313" key="11">
    <source>
        <dbReference type="Proteomes" id="UP001180020"/>
    </source>
</evidence>
<name>A0AAV9CZY2_ACOCL</name>
<evidence type="ECO:0000259" key="9">
    <source>
        <dbReference type="PROSITE" id="PS51437"/>
    </source>
</evidence>
<dbReference type="InterPro" id="IPR014756">
    <property type="entry name" value="Ig_E-set"/>
</dbReference>
<dbReference type="InterPro" id="IPR002110">
    <property type="entry name" value="Ankyrin_rpt"/>
</dbReference>
<dbReference type="PROSITE" id="PS50096">
    <property type="entry name" value="IQ"/>
    <property type="match status" value="4"/>
</dbReference>
<feature type="compositionally biased region" description="Polar residues" evidence="8">
    <location>
        <begin position="14"/>
        <end position="30"/>
    </location>
</feature>
<comment type="similarity">
    <text evidence="2">Belongs to the CAMTA family.</text>
</comment>
<keyword evidence="11" id="KW-1185">Reference proteome</keyword>
<dbReference type="GO" id="GO:0005634">
    <property type="term" value="C:nucleus"/>
    <property type="evidence" value="ECO:0007669"/>
    <property type="project" value="UniProtKB-SubCell"/>
</dbReference>
<dbReference type="Pfam" id="PF00612">
    <property type="entry name" value="IQ"/>
    <property type="match status" value="2"/>
</dbReference>
<dbReference type="SUPFAM" id="SSF48403">
    <property type="entry name" value="Ankyrin repeat"/>
    <property type="match status" value="1"/>
</dbReference>
<dbReference type="PANTHER" id="PTHR23335">
    <property type="entry name" value="CALMODULIN-BINDING TRANSCRIPTION ACTIVATOR CAMTA"/>
    <property type="match status" value="1"/>
</dbReference>
<dbReference type="InterPro" id="IPR005559">
    <property type="entry name" value="CG-1_dom"/>
</dbReference>
<dbReference type="InterPro" id="IPR013783">
    <property type="entry name" value="Ig-like_fold"/>
</dbReference>
<dbReference type="SUPFAM" id="SSF81296">
    <property type="entry name" value="E set domains"/>
    <property type="match status" value="1"/>
</dbReference>